<feature type="transmembrane region" description="Helical" evidence="2">
    <location>
        <begin position="320"/>
        <end position="341"/>
    </location>
</feature>
<evidence type="ECO:0000256" key="2">
    <source>
        <dbReference type="SAM" id="Phobius"/>
    </source>
</evidence>
<feature type="transmembrane region" description="Helical" evidence="2">
    <location>
        <begin position="18"/>
        <end position="35"/>
    </location>
</feature>
<protein>
    <submittedName>
        <fullName evidence="3">SEFIR domain</fullName>
    </submittedName>
</protein>
<keyword evidence="2" id="KW-0472">Membrane</keyword>
<evidence type="ECO:0000313" key="4">
    <source>
        <dbReference type="Proteomes" id="UP001307889"/>
    </source>
</evidence>
<feature type="compositionally biased region" description="Basic and acidic residues" evidence="1">
    <location>
        <begin position="552"/>
        <end position="562"/>
    </location>
</feature>
<dbReference type="Proteomes" id="UP001307889">
    <property type="component" value="Chromosome 3"/>
</dbReference>
<gene>
    <name evidence="3" type="ORF">NTJ_04969</name>
</gene>
<proteinExistence type="predicted"/>
<evidence type="ECO:0000256" key="1">
    <source>
        <dbReference type="SAM" id="MobiDB-lite"/>
    </source>
</evidence>
<keyword evidence="4" id="KW-1185">Reference proteome</keyword>
<sequence>MHLIRSANECCTRVLSRLQFYAVLTFLSVSFYGGLMEVRPGVPNSELCYNHSTSCSHQSNVFNLSDDACRMVYHKHNHSVCDSRNFNGIPDVYESFGKMTLHSYLSSYKGSSFTGFNVSFYNIKWTSMQMRFIENQVKDSTLCREFLIDPEHFTSISNLFFDCLWSNEYETKFYHFDYKASTPSGDTYVYKYIFNVPDAKRIDLNRVNVTDWEVFLVVDVTASPKTLILRLQVAPPSLNITGYKVEILRTLGLEKPWPVLNRTLPANENDTELRFEFTTKLKFGKYKFQVVPVHPLCARGKCRISTTPEILIVEMTEPKLLTGIVVTCLCIPILLLTYFMWKRNCDTKESCPEPPGPPKFLLMYKPASVEHLRKMMEIHKYFNKVCGIHSMMDQFGIPQTISKDPISWYTLAFKEADFVGIFASPETTQAERDAVMSYNAYINTEVIAHNHLKTYLCSPGARCKFFSILLPGTKWETLPPQAQALKRYWLPRDLDPLLVLVGVTPQCDHGRGMIEALAAASVPETPTVLTMPVPPVLRNGGTAGISSSSATDPRDDPREGGSRSHQNQQEESQSLCCNTHSGSDVDLVSSRQYLSDMSTASSMDHLSLLGESN</sequence>
<keyword evidence="2" id="KW-1133">Transmembrane helix</keyword>
<feature type="region of interest" description="Disordered" evidence="1">
    <location>
        <begin position="532"/>
        <end position="581"/>
    </location>
</feature>
<reference evidence="3 4" key="1">
    <citation type="submission" date="2023-09" db="EMBL/GenBank/DDBJ databases">
        <title>Nesidiocoris tenuis whole genome shotgun sequence.</title>
        <authorList>
            <person name="Shibata T."/>
            <person name="Shimoda M."/>
            <person name="Kobayashi T."/>
            <person name="Uehara T."/>
        </authorList>
    </citation>
    <scope>NUCLEOTIDE SEQUENCE [LARGE SCALE GENOMIC DNA]</scope>
    <source>
        <strain evidence="3 4">Japan</strain>
    </source>
</reference>
<organism evidence="3 4">
    <name type="scientific">Nesidiocoris tenuis</name>
    <dbReference type="NCBI Taxonomy" id="355587"/>
    <lineage>
        <taxon>Eukaryota</taxon>
        <taxon>Metazoa</taxon>
        <taxon>Ecdysozoa</taxon>
        <taxon>Arthropoda</taxon>
        <taxon>Hexapoda</taxon>
        <taxon>Insecta</taxon>
        <taxon>Pterygota</taxon>
        <taxon>Neoptera</taxon>
        <taxon>Paraneoptera</taxon>
        <taxon>Hemiptera</taxon>
        <taxon>Heteroptera</taxon>
        <taxon>Panheteroptera</taxon>
        <taxon>Cimicomorpha</taxon>
        <taxon>Miridae</taxon>
        <taxon>Dicyphina</taxon>
        <taxon>Nesidiocoris</taxon>
    </lineage>
</organism>
<dbReference type="Gene3D" id="3.40.50.11530">
    <property type="match status" value="1"/>
</dbReference>
<evidence type="ECO:0000313" key="3">
    <source>
        <dbReference type="EMBL" id="BES92161.1"/>
    </source>
</evidence>
<dbReference type="EMBL" id="AP028911">
    <property type="protein sequence ID" value="BES92161.1"/>
    <property type="molecule type" value="Genomic_DNA"/>
</dbReference>
<name>A0ABN7AMQ5_9HEMI</name>
<accession>A0ABN7AMQ5</accession>
<feature type="compositionally biased region" description="Polar residues" evidence="1">
    <location>
        <begin position="563"/>
        <end position="581"/>
    </location>
</feature>
<keyword evidence="2" id="KW-0812">Transmembrane</keyword>